<protein>
    <submittedName>
        <fullName evidence="1">Uncharacterized protein</fullName>
    </submittedName>
</protein>
<proteinExistence type="predicted"/>
<organism evidence="1 2">
    <name type="scientific">Symmachiella dynata</name>
    <dbReference type="NCBI Taxonomy" id="2527995"/>
    <lineage>
        <taxon>Bacteria</taxon>
        <taxon>Pseudomonadati</taxon>
        <taxon>Planctomycetota</taxon>
        <taxon>Planctomycetia</taxon>
        <taxon>Planctomycetales</taxon>
        <taxon>Planctomycetaceae</taxon>
        <taxon>Symmachiella</taxon>
    </lineage>
</organism>
<name>A0A517ZQG0_9PLAN</name>
<evidence type="ECO:0000313" key="2">
    <source>
        <dbReference type="Proteomes" id="UP000319383"/>
    </source>
</evidence>
<keyword evidence="2" id="KW-1185">Reference proteome</keyword>
<dbReference type="KEGG" id="sdyn:Mal52_31290"/>
<reference evidence="1 2" key="1">
    <citation type="submission" date="2019-02" db="EMBL/GenBank/DDBJ databases">
        <title>Deep-cultivation of Planctomycetes and their phenomic and genomic characterization uncovers novel biology.</title>
        <authorList>
            <person name="Wiegand S."/>
            <person name="Jogler M."/>
            <person name="Boedeker C."/>
            <person name="Pinto D."/>
            <person name="Vollmers J."/>
            <person name="Rivas-Marin E."/>
            <person name="Kohn T."/>
            <person name="Peeters S.H."/>
            <person name="Heuer A."/>
            <person name="Rast P."/>
            <person name="Oberbeckmann S."/>
            <person name="Bunk B."/>
            <person name="Jeske O."/>
            <person name="Meyerdierks A."/>
            <person name="Storesund J.E."/>
            <person name="Kallscheuer N."/>
            <person name="Luecker S."/>
            <person name="Lage O.M."/>
            <person name="Pohl T."/>
            <person name="Merkel B.J."/>
            <person name="Hornburger P."/>
            <person name="Mueller R.-W."/>
            <person name="Bruemmer F."/>
            <person name="Labrenz M."/>
            <person name="Spormann A.M."/>
            <person name="Op den Camp H."/>
            <person name="Overmann J."/>
            <person name="Amann R."/>
            <person name="Jetten M.S.M."/>
            <person name="Mascher T."/>
            <person name="Medema M.H."/>
            <person name="Devos D.P."/>
            <person name="Kaster A.-K."/>
            <person name="Ovreas L."/>
            <person name="Rohde M."/>
            <person name="Galperin M.Y."/>
            <person name="Jogler C."/>
        </authorList>
    </citation>
    <scope>NUCLEOTIDE SEQUENCE [LARGE SCALE GENOMIC DNA]</scope>
    <source>
        <strain evidence="1 2">Mal52</strain>
    </source>
</reference>
<sequence>MALRSVYELGSAAAGVLTKTNIVTEIIGEDGLRMIAQTLGFEDWKLSWKR</sequence>
<dbReference type="Proteomes" id="UP000319383">
    <property type="component" value="Chromosome"/>
</dbReference>
<accession>A0A517ZQG0</accession>
<gene>
    <name evidence="1" type="ORF">Mal52_31290</name>
</gene>
<dbReference type="AlphaFoldDB" id="A0A517ZQG0"/>
<dbReference type="EMBL" id="CP036276">
    <property type="protein sequence ID" value="QDU44643.1"/>
    <property type="molecule type" value="Genomic_DNA"/>
</dbReference>
<evidence type="ECO:0000313" key="1">
    <source>
        <dbReference type="EMBL" id="QDU44643.1"/>
    </source>
</evidence>